<feature type="compositionally biased region" description="Basic and acidic residues" evidence="1">
    <location>
        <begin position="70"/>
        <end position="81"/>
    </location>
</feature>
<reference evidence="2 3" key="1">
    <citation type="submission" date="2019-03" db="EMBL/GenBank/DDBJ databases">
        <title>Genomic Encyclopedia of Type Strains, Phase IV (KMG-IV): sequencing the most valuable type-strain genomes for metagenomic binning, comparative biology and taxonomic classification.</title>
        <authorList>
            <person name="Goeker M."/>
        </authorList>
    </citation>
    <scope>NUCLEOTIDE SEQUENCE [LARGE SCALE GENOMIC DNA]</scope>
    <source>
        <strain evidence="2 3">DSM 25059</strain>
    </source>
</reference>
<name>A0A4R6FZB5_9SPHN</name>
<dbReference type="InterPro" id="IPR018247">
    <property type="entry name" value="EF_Hand_1_Ca_BS"/>
</dbReference>
<dbReference type="SUPFAM" id="SSF47473">
    <property type="entry name" value="EF-hand"/>
    <property type="match status" value="1"/>
</dbReference>
<dbReference type="OrthoDB" id="7450668at2"/>
<evidence type="ECO:0000313" key="3">
    <source>
        <dbReference type="Proteomes" id="UP000295493"/>
    </source>
</evidence>
<evidence type="ECO:0008006" key="4">
    <source>
        <dbReference type="Google" id="ProtNLM"/>
    </source>
</evidence>
<protein>
    <recommendedName>
        <fullName evidence="4">EF hand domain-containing protein</fullName>
    </recommendedName>
</protein>
<evidence type="ECO:0000313" key="2">
    <source>
        <dbReference type="EMBL" id="TDN86504.1"/>
    </source>
</evidence>
<feature type="region of interest" description="Disordered" evidence="1">
    <location>
        <begin position="70"/>
        <end position="115"/>
    </location>
</feature>
<keyword evidence="3" id="KW-1185">Reference proteome</keyword>
<feature type="compositionally biased region" description="Polar residues" evidence="1">
    <location>
        <begin position="102"/>
        <end position="115"/>
    </location>
</feature>
<dbReference type="Proteomes" id="UP000295493">
    <property type="component" value="Unassembled WGS sequence"/>
</dbReference>
<evidence type="ECO:0000256" key="1">
    <source>
        <dbReference type="SAM" id="MobiDB-lite"/>
    </source>
</evidence>
<gene>
    <name evidence="2" type="ORF">EV664_10175</name>
</gene>
<proteinExistence type="predicted"/>
<organism evidence="2 3">
    <name type="scientific">Stakelama pacifica</name>
    <dbReference type="NCBI Taxonomy" id="517720"/>
    <lineage>
        <taxon>Bacteria</taxon>
        <taxon>Pseudomonadati</taxon>
        <taxon>Pseudomonadota</taxon>
        <taxon>Alphaproteobacteria</taxon>
        <taxon>Sphingomonadales</taxon>
        <taxon>Sphingomonadaceae</taxon>
        <taxon>Stakelama</taxon>
    </lineage>
</organism>
<sequence>MRISYLVAGCAAAALLSGCGDPDNETATNANGNIVAAVPVETVAVVDYDLTPEQQTRRDAVDMTAYRTEVQKYQDEDRSGRNGDSGMSGDQAMGDSGADNGTMGNMQSAAGQGQAATMSFDQLDRNDDGKLSVAEFAIYSVGLDADAQKPNDQNKPYATDDQLNRAADGFFHFDTNGDSYLQPGEFAAAKTAMASGGNR</sequence>
<dbReference type="EMBL" id="SNWD01000001">
    <property type="protein sequence ID" value="TDN86504.1"/>
    <property type="molecule type" value="Genomic_DNA"/>
</dbReference>
<dbReference type="AlphaFoldDB" id="A0A4R6FZB5"/>
<accession>A0A4R6FZB5</accession>
<dbReference type="InterPro" id="IPR011992">
    <property type="entry name" value="EF-hand-dom_pair"/>
</dbReference>
<dbReference type="PROSITE" id="PS51257">
    <property type="entry name" value="PROKAR_LIPOPROTEIN"/>
    <property type="match status" value="1"/>
</dbReference>
<dbReference type="Gene3D" id="1.10.238.10">
    <property type="entry name" value="EF-hand"/>
    <property type="match status" value="1"/>
</dbReference>
<comment type="caution">
    <text evidence="2">The sequence shown here is derived from an EMBL/GenBank/DDBJ whole genome shotgun (WGS) entry which is preliminary data.</text>
</comment>
<dbReference type="RefSeq" id="WP_133493723.1">
    <property type="nucleotide sequence ID" value="NZ_BMLU01000001.1"/>
</dbReference>
<dbReference type="PROSITE" id="PS00018">
    <property type="entry name" value="EF_HAND_1"/>
    <property type="match status" value="1"/>
</dbReference>